<dbReference type="AlphaFoldDB" id="A0AA95GD91"/>
<evidence type="ECO:0000256" key="7">
    <source>
        <dbReference type="SAM" id="Phobius"/>
    </source>
</evidence>
<dbReference type="RefSeq" id="WP_280628394.1">
    <property type="nucleotide sequence ID" value="NZ_CP123493.1"/>
</dbReference>
<geneLocation type="plasmid" evidence="8 9">
    <name>paIh3</name>
</geneLocation>
<evidence type="ECO:0000256" key="2">
    <source>
        <dbReference type="ARBA" id="ARBA00008806"/>
    </source>
</evidence>
<keyword evidence="5 7" id="KW-1133">Transmembrane helix</keyword>
<dbReference type="EMBL" id="CP123493">
    <property type="protein sequence ID" value="WGL93964.1"/>
    <property type="molecule type" value="Genomic_DNA"/>
</dbReference>
<comment type="similarity">
    <text evidence="2">Belongs to the VirD4/TraG family.</text>
</comment>
<protein>
    <submittedName>
        <fullName evidence="8">Type IV secretory system conjugative DNA transfer family protein</fullName>
    </submittedName>
</protein>
<dbReference type="InterPro" id="IPR027417">
    <property type="entry name" value="P-loop_NTPase"/>
</dbReference>
<dbReference type="Gene3D" id="3.40.50.300">
    <property type="entry name" value="P-loop containing nucleotide triphosphate hydrolases"/>
    <property type="match status" value="1"/>
</dbReference>
<evidence type="ECO:0000256" key="1">
    <source>
        <dbReference type="ARBA" id="ARBA00004651"/>
    </source>
</evidence>
<evidence type="ECO:0000256" key="6">
    <source>
        <dbReference type="ARBA" id="ARBA00023136"/>
    </source>
</evidence>
<proteinExistence type="inferred from homology"/>
<dbReference type="PANTHER" id="PTHR37937">
    <property type="entry name" value="CONJUGATIVE TRANSFER: DNA TRANSPORT"/>
    <property type="match status" value="1"/>
</dbReference>
<dbReference type="CDD" id="cd01127">
    <property type="entry name" value="TrwB_TraG_TraD_VirD4"/>
    <property type="match status" value="1"/>
</dbReference>
<keyword evidence="3" id="KW-1003">Cell membrane</keyword>
<evidence type="ECO:0000256" key="3">
    <source>
        <dbReference type="ARBA" id="ARBA00022475"/>
    </source>
</evidence>
<feature type="transmembrane region" description="Helical" evidence="7">
    <location>
        <begin position="72"/>
        <end position="94"/>
    </location>
</feature>
<evidence type="ECO:0000313" key="8">
    <source>
        <dbReference type="EMBL" id="WGL93964.1"/>
    </source>
</evidence>
<dbReference type="InterPro" id="IPR003688">
    <property type="entry name" value="TraG/VirD4"/>
</dbReference>
<dbReference type="SUPFAM" id="SSF52540">
    <property type="entry name" value="P-loop containing nucleoside triphosphate hydrolases"/>
    <property type="match status" value="1"/>
</dbReference>
<comment type="subcellular location">
    <subcellularLocation>
        <location evidence="1">Cell membrane</location>
        <topology evidence="1">Multi-pass membrane protein</topology>
    </subcellularLocation>
</comment>
<reference evidence="8" key="1">
    <citation type="submission" date="2023-04" db="EMBL/GenBank/DDBJ databases">
        <title>Genome dynamics across the evolutionary transition to endosymbiosis.</title>
        <authorList>
            <person name="Siozios S."/>
            <person name="Nadal-Jimenez P."/>
            <person name="Azagi T."/>
            <person name="Sprong H."/>
            <person name="Frost C.L."/>
            <person name="Parratt S.R."/>
            <person name="Taylor G."/>
            <person name="Brettell L."/>
            <person name="Lew K.C."/>
            <person name="Croft L."/>
            <person name="King K.C."/>
            <person name="Brockhurst M.A."/>
            <person name="Hypsa V."/>
            <person name="Novakova E."/>
            <person name="Darby A.C."/>
            <person name="Hurst G.D.D."/>
        </authorList>
    </citation>
    <scope>NUCLEOTIDE SEQUENCE</scope>
    <source>
        <strain evidence="8">AIh</strain>
        <plasmid evidence="8">paIh3</plasmid>
    </source>
</reference>
<accession>A0AA95GD91</accession>
<dbReference type="Proteomes" id="UP001177597">
    <property type="component" value="Plasmid paIh3"/>
</dbReference>
<evidence type="ECO:0000256" key="4">
    <source>
        <dbReference type="ARBA" id="ARBA00022692"/>
    </source>
</evidence>
<dbReference type="PANTHER" id="PTHR37937:SF1">
    <property type="entry name" value="CONJUGATIVE TRANSFER: DNA TRANSPORT"/>
    <property type="match status" value="1"/>
</dbReference>
<name>A0AA95GD91_9GAMM</name>
<dbReference type="Pfam" id="PF02534">
    <property type="entry name" value="T4SS-DNA_transf"/>
    <property type="match status" value="1"/>
</dbReference>
<keyword evidence="4 7" id="KW-0812">Transmembrane</keyword>
<keyword evidence="6 7" id="KW-0472">Membrane</keyword>
<organism evidence="8 9">
    <name type="scientific">Arsenophonus nasoniae</name>
    <name type="common">son-killer infecting Nasonia vitripennis</name>
    <dbReference type="NCBI Taxonomy" id="638"/>
    <lineage>
        <taxon>Bacteria</taxon>
        <taxon>Pseudomonadati</taxon>
        <taxon>Pseudomonadota</taxon>
        <taxon>Gammaproteobacteria</taxon>
        <taxon>Enterobacterales</taxon>
        <taxon>Morganellaceae</taxon>
        <taxon>Arsenophonus</taxon>
    </lineage>
</organism>
<dbReference type="GO" id="GO:0005886">
    <property type="term" value="C:plasma membrane"/>
    <property type="evidence" value="ECO:0007669"/>
    <property type="project" value="UniProtKB-SubCell"/>
</dbReference>
<evidence type="ECO:0000256" key="5">
    <source>
        <dbReference type="ARBA" id="ARBA00022989"/>
    </source>
</evidence>
<evidence type="ECO:0000313" key="9">
    <source>
        <dbReference type="Proteomes" id="UP001177597"/>
    </source>
</evidence>
<feature type="transmembrane region" description="Helical" evidence="7">
    <location>
        <begin position="12"/>
        <end position="33"/>
    </location>
</feature>
<sequence length="622" mass="69974">MKTFNRPQSVALLIVMLPLTYLSGSAFFFLFYFHQIKGLGILKSALNIFSRYRLEAFNRALWDSAVTGEIKLLAYLALAVGFGIACTLPLLALIKLNEKDKNIYGNAKFSTLEEVKKSSNFTLDGDEKKGIIVGQLNNKLIRYIGAAFSAMGAGTRAGKGAGIVIPNLLKYWWSIIILDPKRECFNITSLVRKYLLGQQVYKFDPFSSDTHRFNPLFYIQLGTNEGFNQLENLAKIFYPFDENDAGAGAFLNKCAGNLFQSMVIALKFYIEHDKSYLDEREIKANHSLSKMTELFIRANHNDIIHFLTSLKDSLKGKQKTLLYIALDGLNTYLKMEDKTRSQAESVFLNALSPFRNPNVAKATDGNDFDLRKVRQERMTIYYCVSGDNAGLASKITNVFFQMALQLNLEKTPTEDPTIAHDCLFLLDEFPSIGAVDYIKSKSGIIAGYKLKLLIVYQAGSQLDEIYGYAGSKTLLSSAPCKIIYSASDNSDARMLSESLGTVTVEAPSKSISRHKGSLSRSESKNLIERPLITSNELLTLKFSDEIINMKGENPIACKKAFYYLDPYFYYDFLNVSPAIKGFFKQKGDLYLMPDQEIFEKNIVAKGYLAVNDVPNWDNEEKE</sequence>
<keyword evidence="8" id="KW-0614">Plasmid</keyword>
<gene>
    <name evidence="8" type="ORF">QE207_01090</name>
</gene>
<dbReference type="InterPro" id="IPR051539">
    <property type="entry name" value="T4SS-coupling_protein"/>
</dbReference>